<evidence type="ECO:0000313" key="1">
    <source>
        <dbReference type="EMBL" id="KAK9093756.1"/>
    </source>
</evidence>
<organism evidence="1 2">
    <name type="scientific">Stephania cephalantha</name>
    <dbReference type="NCBI Taxonomy" id="152367"/>
    <lineage>
        <taxon>Eukaryota</taxon>
        <taxon>Viridiplantae</taxon>
        <taxon>Streptophyta</taxon>
        <taxon>Embryophyta</taxon>
        <taxon>Tracheophyta</taxon>
        <taxon>Spermatophyta</taxon>
        <taxon>Magnoliopsida</taxon>
        <taxon>Ranunculales</taxon>
        <taxon>Menispermaceae</taxon>
        <taxon>Menispermoideae</taxon>
        <taxon>Cissampelideae</taxon>
        <taxon>Stephania</taxon>
    </lineage>
</organism>
<evidence type="ECO:0000313" key="2">
    <source>
        <dbReference type="Proteomes" id="UP001419268"/>
    </source>
</evidence>
<dbReference type="Gene3D" id="3.40.50.450">
    <property type="match status" value="1"/>
</dbReference>
<gene>
    <name evidence="1" type="ORF">Scep_025225</name>
</gene>
<sequence length="50" mass="5418">MARLSAAFIALPGGYGDMELYMEEFLEIINVDGYCNSLLALFDNGRGGAK</sequence>
<protein>
    <recommendedName>
        <fullName evidence="3">Cytokinin riboside 5'-monophosphate phosphoribohydrolase</fullName>
    </recommendedName>
</protein>
<dbReference type="SUPFAM" id="SSF102405">
    <property type="entry name" value="MCP/YpsA-like"/>
    <property type="match status" value="1"/>
</dbReference>
<evidence type="ECO:0008006" key="3">
    <source>
        <dbReference type="Google" id="ProtNLM"/>
    </source>
</evidence>
<accession>A0AAP0EHV2</accession>
<keyword evidence="2" id="KW-1185">Reference proteome</keyword>
<dbReference type="Proteomes" id="UP001419268">
    <property type="component" value="Unassembled WGS sequence"/>
</dbReference>
<dbReference type="AlphaFoldDB" id="A0AAP0EHV2"/>
<reference evidence="1 2" key="1">
    <citation type="submission" date="2024-01" db="EMBL/GenBank/DDBJ databases">
        <title>Genome assemblies of Stephania.</title>
        <authorList>
            <person name="Yang L."/>
        </authorList>
    </citation>
    <scope>NUCLEOTIDE SEQUENCE [LARGE SCALE GENOMIC DNA]</scope>
    <source>
        <strain evidence="1">JXDWG</strain>
        <tissue evidence="1">Leaf</tissue>
    </source>
</reference>
<proteinExistence type="predicted"/>
<comment type="caution">
    <text evidence="1">The sequence shown here is derived from an EMBL/GenBank/DDBJ whole genome shotgun (WGS) entry which is preliminary data.</text>
</comment>
<name>A0AAP0EHV2_9MAGN</name>
<dbReference type="EMBL" id="JBBNAG010000011">
    <property type="protein sequence ID" value="KAK9093756.1"/>
    <property type="molecule type" value="Genomic_DNA"/>
</dbReference>